<dbReference type="CDD" id="cd20745">
    <property type="entry name" value="FIX_RhsA_AHH_HNH-like"/>
    <property type="match status" value="1"/>
</dbReference>
<dbReference type="SUPFAM" id="SSF49899">
    <property type="entry name" value="Concanavalin A-like lectins/glucanases"/>
    <property type="match status" value="1"/>
</dbReference>
<dbReference type="GO" id="GO:0005975">
    <property type="term" value="P:carbohydrate metabolic process"/>
    <property type="evidence" value="ECO:0007669"/>
    <property type="project" value="UniProtKB-ARBA"/>
</dbReference>
<evidence type="ECO:0000313" key="7">
    <source>
        <dbReference type="Proteomes" id="UP000033109"/>
    </source>
</evidence>
<dbReference type="InterPro" id="IPR028916">
    <property type="entry name" value="Tox-GHH_dom"/>
</dbReference>
<name>A0A0E3ZE66_9BACT</name>
<reference evidence="6 7" key="1">
    <citation type="journal article" date="2015" name="Sci. Rep.">
        <title>Unraveling adaptation of Pontibacter korlensis to radiation and infertility in desert through complete genome and comparative transcriptomic analysis.</title>
        <authorList>
            <person name="Dai J."/>
            <person name="Dai W."/>
            <person name="Qiu C."/>
            <person name="Yang Z."/>
            <person name="Zhang Y."/>
            <person name="Zhou M."/>
            <person name="Zhang L."/>
            <person name="Fang C."/>
            <person name="Gao Q."/>
            <person name="Yang Q."/>
            <person name="Li X."/>
            <person name="Wang Z."/>
            <person name="Wang Z."/>
            <person name="Jia Z."/>
            <person name="Chen X."/>
        </authorList>
    </citation>
    <scope>NUCLEOTIDE SEQUENCE [LARGE SCALE GENOMIC DNA]</scope>
    <source>
        <strain evidence="6 7">X14-1T</strain>
    </source>
</reference>
<evidence type="ECO:0000256" key="4">
    <source>
        <dbReference type="SAM" id="SignalP"/>
    </source>
</evidence>
<protein>
    <recommendedName>
        <fullName evidence="5">LamG-like jellyroll fold domain-containing protein</fullName>
    </recommendedName>
</protein>
<feature type="domain" description="LamG-like jellyroll fold" evidence="5">
    <location>
        <begin position="700"/>
        <end position="834"/>
    </location>
</feature>
<dbReference type="Pfam" id="PF20041">
    <property type="entry name" value="DUF6443"/>
    <property type="match status" value="1"/>
</dbReference>
<dbReference type="InterPro" id="IPR045829">
    <property type="entry name" value="PKD_6"/>
</dbReference>
<dbReference type="InterPro" id="IPR050708">
    <property type="entry name" value="T6SS_VgrG/RHS"/>
</dbReference>
<dbReference type="Pfam" id="PF19408">
    <property type="entry name" value="PKD_6"/>
    <property type="match status" value="1"/>
</dbReference>
<dbReference type="OrthoDB" id="976756at2"/>
<dbReference type="InterPro" id="IPR045619">
    <property type="entry name" value="DUF6443"/>
</dbReference>
<sequence>MIAFTKENIKRLAFSALLCLLTLPSLCQSIIGPSVVTAGQTYTYTLDMYYFQNTPSECGEMIELRYWWVDDHTGQTRYDYVTSENLTITFGLKNGNATIYAEFYCLEAERYWGVTKTVTIEGAPPSEPSTPPAPTIFQNCFGAAVVQRAAPMDSEVTYYWQTSPSGTSTASSSQYLRVSESQSVYLRAKNASGWSASSSSIYVDVVGEQLEDGGDVYLCYGGGNNSATLPINLPDALNAAGSQWRLVGARTLTLDSQSAANFVPADYMYDSDYTYEYSEGYRLQLEYTVTQGGCTRSGSKSIYVDTKPAMSGVIASSLGSSGSTVCRGSQADFTITSSEGKPYVWVSSNGGGDWNVYSQADLGNQFSLNFDVPGRWVVKSHASSENCGVNFESVSTFEVQVKSDELVLSVISGPEKVARGHREPYTYAVSGNADVYTWSVPPGATVVSGQGTSSIEVLFGDQLGSVAVVGSLCGSSRTQSLSVYGWDMNYILETDVLVKGVTDPAQLQGMEVGEKNVSTVYFDGLGRKLQTVLMQASPEGNDIVTPVSYDVYGRVEKTYLPYVAGQGGAYRPDALEGSKELESFYSPTNPVTPLNQMIAKTTTPWAVPVYEPSPLSRVLKQGAPGEAWQPDDVPAEASSDHTLKSIPRTNAAGEVRQWQVTNTGTYETSVNDNPMGNAALFNGTSSYVQVGNTTYLKMSDVLTVEAWIYPTGTGSNATYGGIIVNREGEYEIGRYPDGSIGWAFANSSPGWNWVKTTAVAPLNTWSHVAVVYGAGYVTTYLNGQFAHSRAVTGVVGDKVATQNDFRIGGRQGSSQFFKGAIDEVRVWKEVRSEVEIQDNMHRVLPESEGVLVGNWRMSEGEGNTVADASELGNNGTLMNAQWRLQGFYAPGTLFVAETRDEHNSMTVEYKDLQGRVVAKKVQEGDNISDSESETGFMVTQYVYDDLGNLRLVIQPEGVRRLPAPDAATGKITLSTALSSGEEFLANWCFRYEYDGRRRMIRKQVPGSGEVRMAYNKLDLPVLTQDAVQRQRDEWTFTKYDALSRPVMTGTVIFPGKGLSSVQAELDLETVHHEEDNFSDAEVGYTLGNAYPKGISPTDLLTVTYYDKYDYLPIKSSTYAFKGDPNKKALSVRGQVTGTRARRMEGLTKGAWLTAVNYYDKEYRPLESVSDSHLGSVDRLATTYKDDLSGLVEETLLTHREGSSAVRTVKVSYTYDHAGRLKAIWQSTDSKPSVLLSRNTYNELGQLVDKGLHSTDYDPVTAQGSFLQSVDYRYNVRGWLTSINNASLTMDVKNDDSDDVFGMELTYDNPTSLSYKNGAGSVSAARGFYNGNISEMVWKSASDKVQRGYSYDYDRASRLTDANYHTQGTEGDDYRMWSVGYDANGNILSMNRAGLISVPGSAKTFGQIDALSYHYNPEKGNLLLGVDDTRTTASEHDFEDKNDRKYSAAAPEYGYDENGNMTRDDNKGITKVEYNRLSLPSRIEFDGGANWIEYTYTATGEKLQKRVFESGVLKTTDYAAGFVYEQGEPVYMHTSEGRALYEPGTDQQWRYEYHLKDHLGNLRVSVAEPVTSTNELTMEPMMASTEEAEFDRVEETRHLDRMRSRTGSHAALLSAGRNRPLGPAKRVELHKGDTLKVKAFGLYETERKKDLVFSLASWLASSAVVTAGNMAAGEQAGTSKKNRALPYLGAGLALAPQVLQKEKRAPKAYLRYIVYDADSNYVDSGYQALSGKANKGWEELELAYTAEQDGFAEVYLANESAEEAWFDDMSVAVAGPMLVQENHYDPWGLNLAGIEKQGAPDHKFQYNGKEKQTELGLNWLDYGARFYDPQIGRWHVVDPAADLMQEWSPYNYTFNNPIIYTDPDGRVPDITIYGKNNSSITVKTDLVDISVNASSLGVDFGGNHVLEGDAIVEAALDIGGLVDQTGIVDGAASLYYGKKGDWGNAIISGISVAPGGDVLKLGKAGKHFDTITNAIDAVQDAKSLKNARQGAVRKAWKEEKALVESGAEGTRNWTKSELKELKANGKVKGYKGHHINNVKHHPDKAGDPNNIEFVTQKEHLERHKGNFKNETNGDLKKRQ</sequence>
<evidence type="ECO:0000256" key="3">
    <source>
        <dbReference type="SAM" id="MobiDB-lite"/>
    </source>
</evidence>
<evidence type="ECO:0000256" key="1">
    <source>
        <dbReference type="ARBA" id="ARBA00022729"/>
    </source>
</evidence>
<dbReference type="InterPro" id="IPR022385">
    <property type="entry name" value="Rhs_assc_core"/>
</dbReference>
<dbReference type="RefSeq" id="WP_046308822.1">
    <property type="nucleotide sequence ID" value="NZ_CBCSCY010000076.1"/>
</dbReference>
<dbReference type="Gene3D" id="2.180.10.10">
    <property type="entry name" value="RHS repeat-associated core"/>
    <property type="match status" value="2"/>
</dbReference>
<keyword evidence="2" id="KW-1015">Disulfide bond</keyword>
<dbReference type="SMART" id="SM00560">
    <property type="entry name" value="LamGL"/>
    <property type="match status" value="1"/>
</dbReference>
<dbReference type="Gene3D" id="2.60.120.200">
    <property type="match status" value="1"/>
</dbReference>
<dbReference type="STRING" id="400092.PKOR_01870"/>
<dbReference type="Pfam" id="PF13385">
    <property type="entry name" value="Laminin_G_3"/>
    <property type="match status" value="1"/>
</dbReference>
<feature type="chain" id="PRO_5002416902" description="LamG-like jellyroll fold domain-containing protein" evidence="4">
    <location>
        <begin position="28"/>
        <end position="2078"/>
    </location>
</feature>
<dbReference type="HOGENOM" id="CLU_233541_0_0_10"/>
<evidence type="ECO:0000256" key="2">
    <source>
        <dbReference type="ARBA" id="ARBA00023157"/>
    </source>
</evidence>
<organism evidence="6 7">
    <name type="scientific">Pontibacter korlensis</name>
    <dbReference type="NCBI Taxonomy" id="400092"/>
    <lineage>
        <taxon>Bacteria</taxon>
        <taxon>Pseudomonadati</taxon>
        <taxon>Bacteroidota</taxon>
        <taxon>Cytophagia</taxon>
        <taxon>Cytophagales</taxon>
        <taxon>Hymenobacteraceae</taxon>
        <taxon>Pontibacter</taxon>
    </lineage>
</organism>
<dbReference type="Proteomes" id="UP000033109">
    <property type="component" value="Chromosome"/>
</dbReference>
<dbReference type="InterPro" id="IPR013320">
    <property type="entry name" value="ConA-like_dom_sf"/>
</dbReference>
<dbReference type="NCBIfam" id="TIGR03696">
    <property type="entry name" value="Rhs_assc_core"/>
    <property type="match status" value="1"/>
</dbReference>
<accession>A0A0E3ZE66</accession>
<dbReference type="EMBL" id="CP009621">
    <property type="protein sequence ID" value="AKD02114.1"/>
    <property type="molecule type" value="Genomic_DNA"/>
</dbReference>
<dbReference type="PATRIC" id="fig|400092.3.peg.421"/>
<dbReference type="KEGG" id="pko:PKOR_01870"/>
<feature type="signal peptide" evidence="4">
    <location>
        <begin position="1"/>
        <end position="27"/>
    </location>
</feature>
<proteinExistence type="predicted"/>
<dbReference type="PANTHER" id="PTHR32305:SF15">
    <property type="entry name" value="PROTEIN RHSA-RELATED"/>
    <property type="match status" value="1"/>
</dbReference>
<keyword evidence="1 4" id="KW-0732">Signal</keyword>
<dbReference type="InterPro" id="IPR006558">
    <property type="entry name" value="LamG-like"/>
</dbReference>
<evidence type="ECO:0000313" key="6">
    <source>
        <dbReference type="EMBL" id="AKD02114.1"/>
    </source>
</evidence>
<feature type="region of interest" description="Disordered" evidence="3">
    <location>
        <begin position="2057"/>
        <end position="2078"/>
    </location>
</feature>
<dbReference type="Pfam" id="PF15636">
    <property type="entry name" value="Tox-GHH"/>
    <property type="match status" value="1"/>
</dbReference>
<dbReference type="GO" id="GO:0004553">
    <property type="term" value="F:hydrolase activity, hydrolyzing O-glycosyl compounds"/>
    <property type="evidence" value="ECO:0007669"/>
    <property type="project" value="UniProtKB-ARBA"/>
</dbReference>
<evidence type="ECO:0000259" key="5">
    <source>
        <dbReference type="SMART" id="SM00560"/>
    </source>
</evidence>
<keyword evidence="7" id="KW-1185">Reference proteome</keyword>
<gene>
    <name evidence="6" type="ORF">PKOR_01870</name>
</gene>
<dbReference type="PANTHER" id="PTHR32305">
    <property type="match status" value="1"/>
</dbReference>